<dbReference type="PIRSF" id="PIRSF018266">
    <property type="entry name" value="FecR"/>
    <property type="match status" value="1"/>
</dbReference>
<dbReference type="Gene3D" id="2.60.120.1440">
    <property type="match status" value="1"/>
</dbReference>
<proteinExistence type="predicted"/>
<dbReference type="PANTHER" id="PTHR30273">
    <property type="entry name" value="PERIPLASMIC SIGNAL SENSOR AND SIGMA FACTOR ACTIVATOR FECR-RELATED"/>
    <property type="match status" value="1"/>
</dbReference>
<dbReference type="Proteomes" id="UP000077852">
    <property type="component" value="Unassembled WGS sequence"/>
</dbReference>
<reference evidence="3 4" key="1">
    <citation type="submission" date="2016-03" db="EMBL/GenBank/DDBJ databases">
        <title>Genome sequence of Variovorax paradoxus KB5.</title>
        <authorList>
            <person name="Jeong H."/>
            <person name="Hong C.E."/>
            <person name="Jo S.H."/>
            <person name="Park J.M."/>
        </authorList>
    </citation>
    <scope>NUCLEOTIDE SEQUENCE [LARGE SCALE GENOMIC DNA]</scope>
    <source>
        <strain evidence="3 4">KB5</strain>
    </source>
</reference>
<protein>
    <submittedName>
        <fullName evidence="3">Iron dicitrate transport regulator FecR</fullName>
    </submittedName>
</protein>
<gene>
    <name evidence="3" type="ORF">A3K87_14920</name>
</gene>
<evidence type="ECO:0000259" key="2">
    <source>
        <dbReference type="Pfam" id="PF04773"/>
    </source>
</evidence>
<sequence length="347" mass="37173">MAIGAPRERLIERALALIVEGEIAPGEAAQRARAAMNQWRSKSPEHAAALLEARHRWDALGGMAGELRAHFDDPAAGMAAAAAQSGRRSQRRKILLSIAGLLGGGLVAGRGVQWYWQQPVFQATYSTRTAQMLKVTLADGSGNAAGSQLDIAPQSAIDVTLYRQRRIVDMSRGEVRFEVAHDTQRPFLVRTRAAVIEVVGTVFTVRDRGGPVTVGVEQGHVRVQIHARQGDGASSRNAPQAIDLRGGELVEVQDGHADAVRQADIRAMSAWRDGWLVFDNTPLGEALAVVNSYRASPIVSASERIDALRLSGRFRANDSAALVAVLPTILPVTAVSRAGGGVELQPR</sequence>
<name>A0AA91DPD3_VARPD</name>
<keyword evidence="1" id="KW-0472">Membrane</keyword>
<keyword evidence="1" id="KW-1133">Transmembrane helix</keyword>
<dbReference type="RefSeq" id="WP_081267815.1">
    <property type="nucleotide sequence ID" value="NZ_LVHG01000037.1"/>
</dbReference>
<dbReference type="InterPro" id="IPR012373">
    <property type="entry name" value="Ferrdict_sens_TM"/>
</dbReference>
<dbReference type="Pfam" id="PF04773">
    <property type="entry name" value="FecR"/>
    <property type="match status" value="1"/>
</dbReference>
<organism evidence="3 4">
    <name type="scientific">Variovorax paradoxus</name>
    <dbReference type="NCBI Taxonomy" id="34073"/>
    <lineage>
        <taxon>Bacteria</taxon>
        <taxon>Pseudomonadati</taxon>
        <taxon>Pseudomonadota</taxon>
        <taxon>Betaproteobacteria</taxon>
        <taxon>Burkholderiales</taxon>
        <taxon>Comamonadaceae</taxon>
        <taxon>Variovorax</taxon>
    </lineage>
</organism>
<accession>A0AA91DPD3</accession>
<evidence type="ECO:0000256" key="1">
    <source>
        <dbReference type="SAM" id="Phobius"/>
    </source>
</evidence>
<feature type="domain" description="FecR protein" evidence="2">
    <location>
        <begin position="124"/>
        <end position="222"/>
    </location>
</feature>
<evidence type="ECO:0000313" key="3">
    <source>
        <dbReference type="EMBL" id="OAK64691.1"/>
    </source>
</evidence>
<evidence type="ECO:0000313" key="4">
    <source>
        <dbReference type="Proteomes" id="UP000077852"/>
    </source>
</evidence>
<dbReference type="PANTHER" id="PTHR30273:SF2">
    <property type="entry name" value="PROTEIN FECR"/>
    <property type="match status" value="1"/>
</dbReference>
<dbReference type="EMBL" id="LVHG01000037">
    <property type="protein sequence ID" value="OAK64691.1"/>
    <property type="molecule type" value="Genomic_DNA"/>
</dbReference>
<feature type="transmembrane region" description="Helical" evidence="1">
    <location>
        <begin position="94"/>
        <end position="116"/>
    </location>
</feature>
<keyword evidence="1" id="KW-0812">Transmembrane</keyword>
<dbReference type="GO" id="GO:0016989">
    <property type="term" value="F:sigma factor antagonist activity"/>
    <property type="evidence" value="ECO:0007669"/>
    <property type="project" value="TreeGrafter"/>
</dbReference>
<comment type="caution">
    <text evidence="3">The sequence shown here is derived from an EMBL/GenBank/DDBJ whole genome shotgun (WGS) entry which is preliminary data.</text>
</comment>
<dbReference type="AlphaFoldDB" id="A0AA91DPD3"/>
<dbReference type="InterPro" id="IPR006860">
    <property type="entry name" value="FecR"/>
</dbReference>